<dbReference type="RefSeq" id="WP_264726960.1">
    <property type="nucleotide sequence ID" value="NZ_JAPDMX010000028.1"/>
</dbReference>
<keyword evidence="1" id="KW-0479">Metal-binding</keyword>
<dbReference type="InterPro" id="IPR004360">
    <property type="entry name" value="Glyas_Fos-R_dOase_dom"/>
</dbReference>
<dbReference type="PANTHER" id="PTHR43048:SF3">
    <property type="entry name" value="METHYLMALONYL-COA EPIMERASE, MITOCHONDRIAL"/>
    <property type="match status" value="1"/>
</dbReference>
<gene>
    <name evidence="3" type="ORF">OHT75_12110</name>
</gene>
<evidence type="ECO:0000256" key="1">
    <source>
        <dbReference type="ARBA" id="ARBA00022723"/>
    </source>
</evidence>
<dbReference type="Pfam" id="PF00903">
    <property type="entry name" value="Glyoxalase"/>
    <property type="match status" value="1"/>
</dbReference>
<sequence>MNLNIEKVGQIAIAVTDINKSVAFYQDILGLSLLFEVPSGLAFFNCGDTRIMLTTLQGKSEDHKTSVIYYQVSDIHHATKHLKAKGVTFEREPQLAAKMTDHHLWIGFLRDPDNNLIGLMAELPLE</sequence>
<comment type="caution">
    <text evidence="3">The sequence shown here is derived from an EMBL/GenBank/DDBJ whole genome shotgun (WGS) entry which is preliminary data.</text>
</comment>
<dbReference type="InterPro" id="IPR051785">
    <property type="entry name" value="MMCE/EMCE_epimerase"/>
</dbReference>
<organism evidence="3 4">
    <name type="scientific">Shewanella subflava</name>
    <dbReference type="NCBI Taxonomy" id="2986476"/>
    <lineage>
        <taxon>Bacteria</taxon>
        <taxon>Pseudomonadati</taxon>
        <taxon>Pseudomonadota</taxon>
        <taxon>Gammaproteobacteria</taxon>
        <taxon>Alteromonadales</taxon>
        <taxon>Shewanellaceae</taxon>
        <taxon>Shewanella</taxon>
    </lineage>
</organism>
<protein>
    <submittedName>
        <fullName evidence="3">VOC family protein</fullName>
    </submittedName>
</protein>
<dbReference type="Proteomes" id="UP001163714">
    <property type="component" value="Unassembled WGS sequence"/>
</dbReference>
<dbReference type="InterPro" id="IPR037523">
    <property type="entry name" value="VOC_core"/>
</dbReference>
<evidence type="ECO:0000313" key="4">
    <source>
        <dbReference type="Proteomes" id="UP001163714"/>
    </source>
</evidence>
<dbReference type="EMBL" id="JAPDMX010000028">
    <property type="protein sequence ID" value="MCW3173224.1"/>
    <property type="molecule type" value="Genomic_DNA"/>
</dbReference>
<dbReference type="Gene3D" id="3.10.180.10">
    <property type="entry name" value="2,3-Dihydroxybiphenyl 1,2-Dioxygenase, domain 1"/>
    <property type="match status" value="1"/>
</dbReference>
<proteinExistence type="predicted"/>
<feature type="domain" description="VOC" evidence="2">
    <location>
        <begin position="7"/>
        <end position="122"/>
    </location>
</feature>
<reference evidence="3" key="1">
    <citation type="submission" date="2022-10" db="EMBL/GenBank/DDBJ databases">
        <title>Shewanella flava sp. nov, isolated from the estuary of the Fenhe River into the Yellow River.</title>
        <authorList>
            <person name="Li Y."/>
        </authorList>
    </citation>
    <scope>NUCLEOTIDE SEQUENCE</scope>
    <source>
        <strain evidence="3">FYR11-62</strain>
    </source>
</reference>
<dbReference type="InterPro" id="IPR018146">
    <property type="entry name" value="Glyoxalase_1_CS"/>
</dbReference>
<name>A0ABT3IAZ6_9GAMM</name>
<evidence type="ECO:0000313" key="3">
    <source>
        <dbReference type="EMBL" id="MCW3173224.1"/>
    </source>
</evidence>
<accession>A0ABT3IAZ6</accession>
<keyword evidence="4" id="KW-1185">Reference proteome</keyword>
<dbReference type="PANTHER" id="PTHR43048">
    <property type="entry name" value="METHYLMALONYL-COA EPIMERASE"/>
    <property type="match status" value="1"/>
</dbReference>
<dbReference type="SUPFAM" id="SSF54593">
    <property type="entry name" value="Glyoxalase/Bleomycin resistance protein/Dihydroxybiphenyl dioxygenase"/>
    <property type="match status" value="1"/>
</dbReference>
<dbReference type="PROSITE" id="PS00934">
    <property type="entry name" value="GLYOXALASE_I_1"/>
    <property type="match status" value="1"/>
</dbReference>
<evidence type="ECO:0000259" key="2">
    <source>
        <dbReference type="PROSITE" id="PS51819"/>
    </source>
</evidence>
<dbReference type="PROSITE" id="PS51819">
    <property type="entry name" value="VOC"/>
    <property type="match status" value="1"/>
</dbReference>
<dbReference type="InterPro" id="IPR029068">
    <property type="entry name" value="Glyas_Bleomycin-R_OHBP_Dase"/>
</dbReference>